<gene>
    <name evidence="8" type="ORF">QRX60_41185</name>
</gene>
<keyword evidence="2" id="KW-1003">Cell membrane</keyword>
<dbReference type="Proteomes" id="UP001239397">
    <property type="component" value="Chromosome"/>
</dbReference>
<feature type="domain" description="Cardiolipin synthase N-terminal" evidence="7">
    <location>
        <begin position="28"/>
        <end position="70"/>
    </location>
</feature>
<keyword evidence="4 6" id="KW-1133">Transmembrane helix</keyword>
<evidence type="ECO:0000256" key="3">
    <source>
        <dbReference type="ARBA" id="ARBA00022692"/>
    </source>
</evidence>
<keyword evidence="9" id="KW-1185">Reference proteome</keyword>
<proteinExistence type="predicted"/>
<evidence type="ECO:0000313" key="9">
    <source>
        <dbReference type="Proteomes" id="UP001239397"/>
    </source>
</evidence>
<feature type="transmembrane region" description="Helical" evidence="6">
    <location>
        <begin position="49"/>
        <end position="68"/>
    </location>
</feature>
<dbReference type="RefSeq" id="WP_285996877.1">
    <property type="nucleotide sequence ID" value="NZ_CP127295.1"/>
</dbReference>
<protein>
    <submittedName>
        <fullName evidence="8">PLD nuclease N-terminal domain-containing protein</fullName>
    </submittedName>
</protein>
<dbReference type="InterPro" id="IPR027379">
    <property type="entry name" value="CLS_N"/>
</dbReference>
<organism evidence="8 9">
    <name type="scientific">Amycolatopsis mongoliensis</name>
    <dbReference type="NCBI Taxonomy" id="715475"/>
    <lineage>
        <taxon>Bacteria</taxon>
        <taxon>Bacillati</taxon>
        <taxon>Actinomycetota</taxon>
        <taxon>Actinomycetes</taxon>
        <taxon>Pseudonocardiales</taxon>
        <taxon>Pseudonocardiaceae</taxon>
        <taxon>Amycolatopsis</taxon>
    </lineage>
</organism>
<dbReference type="EMBL" id="CP127295">
    <property type="protein sequence ID" value="WIY00410.1"/>
    <property type="molecule type" value="Genomic_DNA"/>
</dbReference>
<evidence type="ECO:0000313" key="8">
    <source>
        <dbReference type="EMBL" id="WIY00410.1"/>
    </source>
</evidence>
<dbReference type="KEGG" id="amog:QRX60_41185"/>
<evidence type="ECO:0000259" key="7">
    <source>
        <dbReference type="Pfam" id="PF13396"/>
    </source>
</evidence>
<dbReference type="Pfam" id="PF13396">
    <property type="entry name" value="PLDc_N"/>
    <property type="match status" value="1"/>
</dbReference>
<accession>A0A9Y2JKX0</accession>
<name>A0A9Y2JKX0_9PSEU</name>
<evidence type="ECO:0000256" key="5">
    <source>
        <dbReference type="ARBA" id="ARBA00023136"/>
    </source>
</evidence>
<sequence length="82" mass="9010">MGHHKRWRDLTGAQRTAIGTAASVQILLAAAAWWDLARRPADRVRGPKWLWALVIAVNFIGPVVYFSCGRVPPRTTSTGQSA</sequence>
<keyword evidence="5 6" id="KW-0472">Membrane</keyword>
<comment type="subcellular location">
    <subcellularLocation>
        <location evidence="1">Cell membrane</location>
        <topology evidence="1">Multi-pass membrane protein</topology>
    </subcellularLocation>
</comment>
<dbReference type="GO" id="GO:0005886">
    <property type="term" value="C:plasma membrane"/>
    <property type="evidence" value="ECO:0007669"/>
    <property type="project" value="UniProtKB-SubCell"/>
</dbReference>
<keyword evidence="3 6" id="KW-0812">Transmembrane</keyword>
<evidence type="ECO:0000256" key="1">
    <source>
        <dbReference type="ARBA" id="ARBA00004651"/>
    </source>
</evidence>
<evidence type="ECO:0000256" key="4">
    <source>
        <dbReference type="ARBA" id="ARBA00022989"/>
    </source>
</evidence>
<feature type="transmembrane region" description="Helical" evidence="6">
    <location>
        <begin position="12"/>
        <end position="34"/>
    </location>
</feature>
<dbReference type="AlphaFoldDB" id="A0A9Y2JKX0"/>
<evidence type="ECO:0000256" key="2">
    <source>
        <dbReference type="ARBA" id="ARBA00022475"/>
    </source>
</evidence>
<reference evidence="8 9" key="1">
    <citation type="submission" date="2023-06" db="EMBL/GenBank/DDBJ databases">
        <authorList>
            <person name="Oyuntsetseg B."/>
            <person name="Kim S.B."/>
        </authorList>
    </citation>
    <scope>NUCLEOTIDE SEQUENCE [LARGE SCALE GENOMIC DNA]</scope>
    <source>
        <strain evidence="8 9">4-36</strain>
    </source>
</reference>
<evidence type="ECO:0000256" key="6">
    <source>
        <dbReference type="SAM" id="Phobius"/>
    </source>
</evidence>